<evidence type="ECO:0000256" key="7">
    <source>
        <dbReference type="ARBA" id="ARBA00044830"/>
    </source>
</evidence>
<dbReference type="STRING" id="106582.ENSMZEP00005034265"/>
<keyword evidence="17" id="KW-1185">Reference proteome</keyword>
<dbReference type="Proteomes" id="UP000265160">
    <property type="component" value="Unplaced"/>
</dbReference>
<comment type="similarity">
    <text evidence="1">Belongs to the FAH family.</text>
</comment>
<dbReference type="PANTHER" id="PTHR11820">
    <property type="entry name" value="ACYLPYRUVASE"/>
    <property type="match status" value="1"/>
</dbReference>
<evidence type="ECO:0000256" key="8">
    <source>
        <dbReference type="ARBA" id="ARBA00044911"/>
    </source>
</evidence>
<evidence type="ECO:0000256" key="1">
    <source>
        <dbReference type="ARBA" id="ARBA00010211"/>
    </source>
</evidence>
<dbReference type="InterPro" id="IPR036663">
    <property type="entry name" value="Fumarylacetoacetase_C_sf"/>
</dbReference>
<dbReference type="GeneTree" id="ENSGT00940000160452"/>
<dbReference type="Ensembl" id="ENSMZET00005035469.1">
    <property type="protein sequence ID" value="ENSMZEP00005034265.1"/>
    <property type="gene ID" value="ENSMZEG00005025615.1"/>
</dbReference>
<dbReference type="GO" id="GO:0019752">
    <property type="term" value="P:carboxylic acid metabolic process"/>
    <property type="evidence" value="ECO:0007669"/>
    <property type="project" value="UniProtKB-ARBA"/>
</dbReference>
<comment type="catalytic activity">
    <reaction evidence="12">
        <text>3-fumarylpyruvate + H2O = fumarate + pyruvate + H(+)</text>
        <dbReference type="Rhea" id="RHEA:26168"/>
        <dbReference type="ChEBI" id="CHEBI:15361"/>
        <dbReference type="ChEBI" id="CHEBI:15377"/>
        <dbReference type="ChEBI" id="CHEBI:15378"/>
        <dbReference type="ChEBI" id="CHEBI:16854"/>
        <dbReference type="ChEBI" id="CHEBI:29806"/>
    </reaction>
</comment>
<evidence type="ECO:0000256" key="2">
    <source>
        <dbReference type="ARBA" id="ARBA00012947"/>
    </source>
</evidence>
<dbReference type="GO" id="GO:0005739">
    <property type="term" value="C:mitochondrion"/>
    <property type="evidence" value="ECO:0007669"/>
    <property type="project" value="TreeGrafter"/>
</dbReference>
<dbReference type="InterPro" id="IPR011234">
    <property type="entry name" value="Fumarylacetoacetase-like_C"/>
</dbReference>
<evidence type="ECO:0000256" key="6">
    <source>
        <dbReference type="ARBA" id="ARBA00042340"/>
    </source>
</evidence>
<dbReference type="GO" id="GO:0047621">
    <property type="term" value="F:acylpyruvate hydrolase activity"/>
    <property type="evidence" value="ECO:0007669"/>
    <property type="project" value="UniProtKB-EC"/>
</dbReference>
<evidence type="ECO:0000256" key="4">
    <source>
        <dbReference type="ARBA" id="ARBA00032305"/>
    </source>
</evidence>
<dbReference type="AlphaFoldDB" id="A0A3P9DHQ0"/>
<sequence length="311" mass="34425">MLSHFKSHVCVKAPSLKALTDIYVTSCALFGDHSISQTSWYGLCGNLGKYSEDADSLRDSVKVPLDVCHVCPIKVKKEKTHIGMTCSRNSSRFSTMTARNISRFWEWGRKIICVGRNYADHAKELKNAIPKEPVLFLKPPTAYVREVELGVVIGKGGTAIPQSAAMEHVAGYALCLDMTARDIQDECKSKGLPWTMAKAFNTSCPVSEFIPKERIPDPAKVSLWLKVNNQLRQSGCTSQMIFSVPYLISYISDFITLEEGDLILTGTLKESPPLKKKKYICQIKHVELPTVAPPVNKGAAESNIRFVTVGV</sequence>
<reference evidence="16" key="2">
    <citation type="submission" date="2025-09" db="UniProtKB">
        <authorList>
            <consortium name="Ensembl"/>
        </authorList>
    </citation>
    <scope>IDENTIFICATION</scope>
</reference>
<evidence type="ECO:0000256" key="5">
    <source>
        <dbReference type="ARBA" id="ARBA00039040"/>
    </source>
</evidence>
<dbReference type="FunFam" id="3.90.850.10:FF:000003">
    <property type="entry name" value="Fumarylacetoacetate hydrolase domain-containing 1"/>
    <property type="match status" value="1"/>
</dbReference>
<comment type="catalytic activity">
    <reaction evidence="11">
        <text>a 3-acylpyruvate + H2O = a carboxylate + pyruvate + H(+)</text>
        <dbReference type="Rhea" id="RHEA:19009"/>
        <dbReference type="ChEBI" id="CHEBI:15361"/>
        <dbReference type="ChEBI" id="CHEBI:15377"/>
        <dbReference type="ChEBI" id="CHEBI:15378"/>
        <dbReference type="ChEBI" id="CHEBI:29067"/>
        <dbReference type="ChEBI" id="CHEBI:57278"/>
        <dbReference type="EC" id="3.7.1.5"/>
    </reaction>
</comment>
<evidence type="ECO:0000313" key="16">
    <source>
        <dbReference type="Ensembl" id="ENSMZEP00005034265.1"/>
    </source>
</evidence>
<accession>A0A3P9DHQ0</accession>
<organism evidence="16 17">
    <name type="scientific">Maylandia zebra</name>
    <name type="common">zebra mbuna</name>
    <dbReference type="NCBI Taxonomy" id="106582"/>
    <lineage>
        <taxon>Eukaryota</taxon>
        <taxon>Metazoa</taxon>
        <taxon>Chordata</taxon>
        <taxon>Craniata</taxon>
        <taxon>Vertebrata</taxon>
        <taxon>Euteleostomi</taxon>
        <taxon>Actinopterygii</taxon>
        <taxon>Neopterygii</taxon>
        <taxon>Teleostei</taxon>
        <taxon>Neoteleostei</taxon>
        <taxon>Acanthomorphata</taxon>
        <taxon>Ovalentaria</taxon>
        <taxon>Cichlomorphae</taxon>
        <taxon>Cichliformes</taxon>
        <taxon>Cichlidae</taxon>
        <taxon>African cichlids</taxon>
        <taxon>Pseudocrenilabrinae</taxon>
        <taxon>Haplochromini</taxon>
        <taxon>Maylandia</taxon>
        <taxon>Maylandia zebra complex</taxon>
    </lineage>
</organism>
<evidence type="ECO:0000256" key="3">
    <source>
        <dbReference type="ARBA" id="ARBA00022723"/>
    </source>
</evidence>
<dbReference type="Pfam" id="PF01557">
    <property type="entry name" value="FAA_hydrolase"/>
    <property type="match status" value="1"/>
</dbReference>
<comment type="catalytic activity">
    <reaction evidence="8">
        <text>oxaloacetate = enol-oxaloacetate</text>
        <dbReference type="Rhea" id="RHEA:16021"/>
        <dbReference type="ChEBI" id="CHEBI:16452"/>
        <dbReference type="ChEBI" id="CHEBI:17479"/>
        <dbReference type="EC" id="5.3.2.2"/>
    </reaction>
    <physiologicalReaction direction="right-to-left" evidence="8">
        <dbReference type="Rhea" id="RHEA:16023"/>
    </physiologicalReaction>
</comment>
<evidence type="ECO:0000256" key="12">
    <source>
        <dbReference type="ARBA" id="ARBA00047963"/>
    </source>
</evidence>
<evidence type="ECO:0000256" key="13">
    <source>
        <dbReference type="ARBA" id="ARBA00047973"/>
    </source>
</evidence>
<evidence type="ECO:0000256" key="14">
    <source>
        <dbReference type="ARBA" id="ARBA00048846"/>
    </source>
</evidence>
<reference evidence="16" key="1">
    <citation type="submission" date="2025-08" db="UniProtKB">
        <authorList>
            <consortium name="Ensembl"/>
        </authorList>
    </citation>
    <scope>IDENTIFICATION</scope>
</reference>
<evidence type="ECO:0000259" key="15">
    <source>
        <dbReference type="Pfam" id="PF01557"/>
    </source>
</evidence>
<keyword evidence="3" id="KW-0479">Metal-binding</keyword>
<dbReference type="SUPFAM" id="SSF56529">
    <property type="entry name" value="FAH"/>
    <property type="match status" value="1"/>
</dbReference>
<evidence type="ECO:0000256" key="9">
    <source>
        <dbReference type="ARBA" id="ARBA00044973"/>
    </source>
</evidence>
<evidence type="ECO:0000256" key="11">
    <source>
        <dbReference type="ARBA" id="ARBA00047858"/>
    </source>
</evidence>
<comment type="catalytic activity">
    <reaction evidence="14">
        <text>acetylpyruvate + H2O = acetate + pyruvate + H(+)</text>
        <dbReference type="Rhea" id="RHEA:16097"/>
        <dbReference type="ChEBI" id="CHEBI:15360"/>
        <dbReference type="ChEBI" id="CHEBI:15361"/>
        <dbReference type="ChEBI" id="CHEBI:15377"/>
        <dbReference type="ChEBI" id="CHEBI:15378"/>
        <dbReference type="ChEBI" id="CHEBI:30089"/>
    </reaction>
</comment>
<protein>
    <recommendedName>
        <fullName evidence="10">Oxaloacetate tautomerase FAHD1, mitochondrial</fullName>
        <ecNumber evidence="5">3.7.1.5</ecNumber>
        <ecNumber evidence="2">4.1.1.112</ecNumber>
        <ecNumber evidence="9">5.3.2.2</ecNumber>
    </recommendedName>
    <alternativeName>
        <fullName evidence="7">Acylpyruvase FAHD1</fullName>
    </alternativeName>
    <alternativeName>
        <fullName evidence="6">Fumarylacetoacetate hydrolase domain-containing protein 1</fullName>
    </alternativeName>
    <alternativeName>
        <fullName evidence="4">Oxaloacetate decarboxylase</fullName>
    </alternativeName>
</protein>
<dbReference type="PANTHER" id="PTHR11820:SF7">
    <property type="entry name" value="ACYLPYRUVASE FAHD1, MITOCHONDRIAL"/>
    <property type="match status" value="1"/>
</dbReference>
<name>A0A3P9DHQ0_9CICH</name>
<dbReference type="EC" id="3.7.1.5" evidence="5"/>
<dbReference type="Gene3D" id="3.90.850.10">
    <property type="entry name" value="Fumarylacetoacetase-like, C-terminal domain"/>
    <property type="match status" value="1"/>
</dbReference>
<dbReference type="GO" id="GO:0018773">
    <property type="term" value="F:acetylpyruvate hydrolase activity"/>
    <property type="evidence" value="ECO:0007669"/>
    <property type="project" value="TreeGrafter"/>
</dbReference>
<dbReference type="EC" id="4.1.1.112" evidence="2"/>
<dbReference type="GO" id="GO:0008948">
    <property type="term" value="F:oxaloacetate decarboxylase activity"/>
    <property type="evidence" value="ECO:0007669"/>
    <property type="project" value="UniProtKB-EC"/>
</dbReference>
<dbReference type="EC" id="5.3.2.2" evidence="9"/>
<dbReference type="GO" id="GO:0050163">
    <property type="term" value="F:oxaloacetate tautomerase activity"/>
    <property type="evidence" value="ECO:0007669"/>
    <property type="project" value="UniProtKB-EC"/>
</dbReference>
<feature type="domain" description="Fumarylacetoacetase-like C-terminal" evidence="15">
    <location>
        <begin position="110"/>
        <end position="269"/>
    </location>
</feature>
<dbReference type="GO" id="GO:0046872">
    <property type="term" value="F:metal ion binding"/>
    <property type="evidence" value="ECO:0007669"/>
    <property type="project" value="UniProtKB-KW"/>
</dbReference>
<proteinExistence type="inferred from homology"/>
<evidence type="ECO:0000313" key="17">
    <source>
        <dbReference type="Proteomes" id="UP000265160"/>
    </source>
</evidence>
<comment type="catalytic activity">
    <reaction evidence="13">
        <text>oxaloacetate + H(+) = pyruvate + CO2</text>
        <dbReference type="Rhea" id="RHEA:15641"/>
        <dbReference type="ChEBI" id="CHEBI:15361"/>
        <dbReference type="ChEBI" id="CHEBI:15378"/>
        <dbReference type="ChEBI" id="CHEBI:16452"/>
        <dbReference type="ChEBI" id="CHEBI:16526"/>
        <dbReference type="EC" id="4.1.1.112"/>
    </reaction>
</comment>
<evidence type="ECO:0000256" key="10">
    <source>
        <dbReference type="ARBA" id="ARBA00044980"/>
    </source>
</evidence>